<dbReference type="AlphaFoldDB" id="A0AB39D2I9"/>
<dbReference type="RefSeq" id="WP_368640619.1">
    <property type="nucleotide sequence ID" value="NZ_CP158254.1"/>
</dbReference>
<accession>A0AB39D2I9</accession>
<sequence>MTTKTDITLPPLPQPCGQIGEYDDEMGDAFDVDQMQAYARAAVEADRQGRMPSDEEIEGCGSGGPMSLVVALDFADNPRPYGSLAAPADTNGELYKALRVLATEYRALLSRYGGGQSDQKLPETRIGINDLDGGQFSMRWAVETIYRTFKRDIDQGYKTKDKEFAVSIAGKALEYRPQDGCVSLKLSAPAASAGPLLFGGGRINHERTAMAMRIAGMTIHDAPVAQEPVKRWPFVETPGEFTSRLKAALGEFHDLLPAVRFVLIENPPTFAVSAPHVAAQAQPIMPPLTDSMRAVLRNENDVYGDEDALYAALCNAAEAQRVVNQQMTTGAQDREDAAYQRDVAIGMLAHWVVAIEKNGTGWDDWDEHFKNARFRDTPIRKLLDEAIDAARAAKGGDHG</sequence>
<gene>
    <name evidence="1" type="ORF">ABRZ04_05400</name>
</gene>
<organism evidence="1">
    <name type="scientific">Castellaniella ginsengisoli</name>
    <dbReference type="NCBI Taxonomy" id="546114"/>
    <lineage>
        <taxon>Bacteria</taxon>
        <taxon>Pseudomonadati</taxon>
        <taxon>Pseudomonadota</taxon>
        <taxon>Betaproteobacteria</taxon>
        <taxon>Burkholderiales</taxon>
        <taxon>Alcaligenaceae</taxon>
        <taxon>Castellaniella</taxon>
    </lineage>
</organism>
<dbReference type="EMBL" id="CP158254">
    <property type="protein sequence ID" value="XDJ48502.1"/>
    <property type="molecule type" value="Genomic_DNA"/>
</dbReference>
<evidence type="ECO:0000313" key="1">
    <source>
        <dbReference type="EMBL" id="XDJ48502.1"/>
    </source>
</evidence>
<protein>
    <submittedName>
        <fullName evidence="1">Uncharacterized protein</fullName>
    </submittedName>
</protein>
<name>A0AB39D2I9_9BURK</name>
<proteinExistence type="predicted"/>
<reference evidence="1" key="1">
    <citation type="submission" date="2024-05" db="EMBL/GenBank/DDBJ databases">
        <authorList>
            <person name="Luo Y.-C."/>
            <person name="Nicholds J."/>
            <person name="Mortimer T."/>
            <person name="Maboni G."/>
        </authorList>
    </citation>
    <scope>NUCLEOTIDE SEQUENCE</scope>
    <source>
        <strain evidence="1">151836</strain>
    </source>
</reference>